<comment type="catalytic activity">
    <reaction evidence="3">
        <text>Cleavage of hydrophobic, N-terminal signal or leader sequences from secreted and periplasmic proteins.</text>
        <dbReference type="EC" id="3.4.21.89"/>
    </reaction>
</comment>
<reference evidence="5 6" key="1">
    <citation type="submission" date="2020-07" db="EMBL/GenBank/DDBJ databases">
        <title>Description of Kordia aestuariivivens sp. nov., isolated from a tidal flat.</title>
        <authorList>
            <person name="Park S."/>
            <person name="Yoon J.-H."/>
        </authorList>
    </citation>
    <scope>NUCLEOTIDE SEQUENCE [LARGE SCALE GENOMIC DNA]</scope>
    <source>
        <strain evidence="5 6">YSTF-M3</strain>
    </source>
</reference>
<dbReference type="NCBIfam" id="TIGR02227">
    <property type="entry name" value="sigpep_I_bact"/>
    <property type="match status" value="1"/>
</dbReference>
<dbReference type="InterPro" id="IPR036286">
    <property type="entry name" value="LexA/Signal_pep-like_sf"/>
</dbReference>
<keyword evidence="6" id="KW-1185">Reference proteome</keyword>
<name>A0ABR7QAR2_9FLAO</name>
<dbReference type="InterPro" id="IPR000223">
    <property type="entry name" value="Pept_S26A_signal_pept_1"/>
</dbReference>
<comment type="subcellular location">
    <subcellularLocation>
        <location evidence="3">Membrane</location>
        <topology evidence="3">Single-pass type II membrane protein</topology>
    </subcellularLocation>
</comment>
<dbReference type="CDD" id="cd06530">
    <property type="entry name" value="S26_SPase_I"/>
    <property type="match status" value="1"/>
</dbReference>
<feature type="transmembrane region" description="Helical" evidence="3">
    <location>
        <begin position="12"/>
        <end position="33"/>
    </location>
</feature>
<dbReference type="Gene3D" id="2.10.109.10">
    <property type="entry name" value="Umud Fragment, subunit A"/>
    <property type="match status" value="1"/>
</dbReference>
<feature type="domain" description="Peptidase S26" evidence="4">
    <location>
        <begin position="13"/>
        <end position="220"/>
    </location>
</feature>
<evidence type="ECO:0000313" key="5">
    <source>
        <dbReference type="EMBL" id="MBC8755669.1"/>
    </source>
</evidence>
<dbReference type="SUPFAM" id="SSF51306">
    <property type="entry name" value="LexA/Signal peptidase"/>
    <property type="match status" value="1"/>
</dbReference>
<comment type="caution">
    <text evidence="5">The sequence shown here is derived from an EMBL/GenBank/DDBJ whole genome shotgun (WGS) entry which is preliminary data.</text>
</comment>
<accession>A0ABR7QAR2</accession>
<dbReference type="RefSeq" id="WP_187562718.1">
    <property type="nucleotide sequence ID" value="NZ_JACGWS010000008.1"/>
</dbReference>
<protein>
    <recommendedName>
        <fullName evidence="2 3">Signal peptidase I</fullName>
        <ecNumber evidence="3">3.4.21.89</ecNumber>
    </recommendedName>
</protein>
<gene>
    <name evidence="5" type="primary">lepB</name>
    <name evidence="5" type="ORF">H2O64_13405</name>
</gene>
<proteinExistence type="inferred from homology"/>
<dbReference type="PANTHER" id="PTHR43390:SF1">
    <property type="entry name" value="CHLOROPLAST PROCESSING PEPTIDASE"/>
    <property type="match status" value="1"/>
</dbReference>
<evidence type="ECO:0000256" key="3">
    <source>
        <dbReference type="RuleBase" id="RU362042"/>
    </source>
</evidence>
<dbReference type="Pfam" id="PF10502">
    <property type="entry name" value="Peptidase_S26"/>
    <property type="match status" value="1"/>
</dbReference>
<keyword evidence="3" id="KW-0812">Transmembrane</keyword>
<dbReference type="GO" id="GO:0009003">
    <property type="term" value="F:signal peptidase activity"/>
    <property type="evidence" value="ECO:0007669"/>
    <property type="project" value="UniProtKB-EC"/>
</dbReference>
<keyword evidence="3" id="KW-0472">Membrane</keyword>
<dbReference type="PANTHER" id="PTHR43390">
    <property type="entry name" value="SIGNAL PEPTIDASE I"/>
    <property type="match status" value="1"/>
</dbReference>
<keyword evidence="3" id="KW-0645">Protease</keyword>
<dbReference type="InterPro" id="IPR019533">
    <property type="entry name" value="Peptidase_S26"/>
</dbReference>
<evidence type="ECO:0000256" key="1">
    <source>
        <dbReference type="ARBA" id="ARBA00009370"/>
    </source>
</evidence>
<organism evidence="5 6">
    <name type="scientific">Kordia aestuariivivens</name>
    <dbReference type="NCBI Taxonomy" id="2759037"/>
    <lineage>
        <taxon>Bacteria</taxon>
        <taxon>Pseudomonadati</taxon>
        <taxon>Bacteroidota</taxon>
        <taxon>Flavobacteriia</taxon>
        <taxon>Flavobacteriales</taxon>
        <taxon>Flavobacteriaceae</taxon>
        <taxon>Kordia</taxon>
    </lineage>
</organism>
<dbReference type="EMBL" id="JACGWS010000008">
    <property type="protein sequence ID" value="MBC8755669.1"/>
    <property type="molecule type" value="Genomic_DNA"/>
</dbReference>
<keyword evidence="3 5" id="KW-0378">Hydrolase</keyword>
<evidence type="ECO:0000256" key="2">
    <source>
        <dbReference type="ARBA" id="ARBA00019232"/>
    </source>
</evidence>
<dbReference type="PRINTS" id="PR00727">
    <property type="entry name" value="LEADERPTASE"/>
</dbReference>
<evidence type="ECO:0000313" key="6">
    <source>
        <dbReference type="Proteomes" id="UP000619238"/>
    </source>
</evidence>
<keyword evidence="3" id="KW-1133">Transmembrane helix</keyword>
<evidence type="ECO:0000259" key="4">
    <source>
        <dbReference type="Pfam" id="PF10502"/>
    </source>
</evidence>
<sequence>MNKKLKITSYILGFLLILYVILKYTGICALYTISSTSSEPNLKHGSFILISNLITPKRGDFTAFTFKNPELGESTWMHRLCAMENDTVQIIDGTLFVNGENFDEQYNLQHSYLLSEEKFNSLNDPTIENFPILNDENNKAYITFIEDVDARTHKLAADRYRDLKTIPNPEINKTYQQDWNKDHFGPLVIPKGKVFLLGDNRDNSMDSRFIGLIDVSAIKGVRWKTLF</sequence>
<dbReference type="EC" id="3.4.21.89" evidence="3"/>
<comment type="similarity">
    <text evidence="1 3">Belongs to the peptidase S26 family.</text>
</comment>
<dbReference type="Proteomes" id="UP000619238">
    <property type="component" value="Unassembled WGS sequence"/>
</dbReference>